<dbReference type="EMBL" id="GIKN01004494">
    <property type="protein sequence ID" value="NIE46767.1"/>
    <property type="molecule type" value="Transcribed_RNA"/>
</dbReference>
<evidence type="ECO:0000313" key="1">
    <source>
        <dbReference type="EMBL" id="NIE46767.1"/>
    </source>
</evidence>
<dbReference type="AlphaFoldDB" id="A0A6G5A9R5"/>
<sequence length="104" mass="11810">MLSVSEDERKHQDIKILTVAGISIAWSPISQPTAHDRRCSISQPMKVVTKCSAYRYQYDKIITGANRFAATQLHFQRSWNAARLAEASKCASYTVRVQVAHLDW</sequence>
<proteinExistence type="predicted"/>
<protein>
    <submittedName>
        <fullName evidence="1">Uncharacterized protein</fullName>
    </submittedName>
</protein>
<name>A0A6G5A9R5_RHIMP</name>
<accession>A0A6G5A9R5</accession>
<reference evidence="1" key="1">
    <citation type="submission" date="2020-03" db="EMBL/GenBank/DDBJ databases">
        <title>A transcriptome and proteome of the tick Rhipicephalus microplus shaped by the genetic composition of its hosts and developmental stage.</title>
        <authorList>
            <person name="Garcia G.R."/>
            <person name="Ribeiro J.M.C."/>
            <person name="Maruyama S.R."/>
            <person name="Gardinasse L.G."/>
            <person name="Nelson K."/>
            <person name="Ferreira B.R."/>
            <person name="Andrade T.G."/>
            <person name="Santos I.K.F.M."/>
        </authorList>
    </citation>
    <scope>NUCLEOTIDE SEQUENCE</scope>
    <source>
        <strain evidence="1">NSGR</strain>
        <tissue evidence="1">Salivary glands</tissue>
    </source>
</reference>
<organism evidence="1">
    <name type="scientific">Rhipicephalus microplus</name>
    <name type="common">Cattle tick</name>
    <name type="synonym">Boophilus microplus</name>
    <dbReference type="NCBI Taxonomy" id="6941"/>
    <lineage>
        <taxon>Eukaryota</taxon>
        <taxon>Metazoa</taxon>
        <taxon>Ecdysozoa</taxon>
        <taxon>Arthropoda</taxon>
        <taxon>Chelicerata</taxon>
        <taxon>Arachnida</taxon>
        <taxon>Acari</taxon>
        <taxon>Parasitiformes</taxon>
        <taxon>Ixodida</taxon>
        <taxon>Ixodoidea</taxon>
        <taxon>Ixodidae</taxon>
        <taxon>Rhipicephalinae</taxon>
        <taxon>Rhipicephalus</taxon>
        <taxon>Boophilus</taxon>
    </lineage>
</organism>